<dbReference type="GO" id="GO:0006605">
    <property type="term" value="P:protein targeting"/>
    <property type="evidence" value="ECO:0007669"/>
    <property type="project" value="UniProtKB-UniRule"/>
</dbReference>
<dbReference type="HAMAP" id="MF_01464_B">
    <property type="entry name" value="SecF_B"/>
    <property type="match status" value="1"/>
</dbReference>
<dbReference type="PANTHER" id="PTHR30081:SF8">
    <property type="entry name" value="PROTEIN TRANSLOCASE SUBUNIT SECF"/>
    <property type="match status" value="1"/>
</dbReference>
<evidence type="ECO:0000313" key="15">
    <source>
        <dbReference type="Proteomes" id="UP000295325"/>
    </source>
</evidence>
<feature type="transmembrane region" description="Helical" evidence="12">
    <location>
        <begin position="125"/>
        <end position="142"/>
    </location>
</feature>
<evidence type="ECO:0000256" key="1">
    <source>
        <dbReference type="ARBA" id="ARBA00004651"/>
    </source>
</evidence>
<gene>
    <name evidence="12" type="primary">secF</name>
    <name evidence="14" type="ORF">EDD71_1442</name>
</gene>
<dbReference type="InterPro" id="IPR022813">
    <property type="entry name" value="SecD/SecF_arch_bac"/>
</dbReference>
<protein>
    <recommendedName>
        <fullName evidence="12">Protein-export membrane protein SecF</fullName>
    </recommendedName>
</protein>
<evidence type="ECO:0000259" key="13">
    <source>
        <dbReference type="Pfam" id="PF02355"/>
    </source>
</evidence>
<dbReference type="GO" id="GO:0065002">
    <property type="term" value="P:intracellular protein transmembrane transport"/>
    <property type="evidence" value="ECO:0007669"/>
    <property type="project" value="UniProtKB-UniRule"/>
</dbReference>
<dbReference type="RefSeq" id="WP_133629455.1">
    <property type="nucleotide sequence ID" value="NZ_SOAZ01000044.1"/>
</dbReference>
<reference evidence="14 15" key="1">
    <citation type="submission" date="2019-03" db="EMBL/GenBank/DDBJ databases">
        <title>Genomic Encyclopedia of Type Strains, Phase IV (KMG-IV): sequencing the most valuable type-strain genomes for metagenomic binning, comparative biology and taxonomic classification.</title>
        <authorList>
            <person name="Goeker M."/>
        </authorList>
    </citation>
    <scope>NUCLEOTIDE SEQUENCE [LARGE SCALE GENOMIC DNA]</scope>
    <source>
        <strain evidence="14 15">DSM 24455</strain>
    </source>
</reference>
<evidence type="ECO:0000256" key="12">
    <source>
        <dbReference type="HAMAP-Rule" id="MF_01464"/>
    </source>
</evidence>
<keyword evidence="8 12" id="KW-0472">Membrane</keyword>
<evidence type="ECO:0000313" key="14">
    <source>
        <dbReference type="EMBL" id="TDT45969.1"/>
    </source>
</evidence>
<dbReference type="AlphaFoldDB" id="A0A4R7K5A9"/>
<evidence type="ECO:0000256" key="8">
    <source>
        <dbReference type="ARBA" id="ARBA00023136"/>
    </source>
</evidence>
<proteinExistence type="inferred from homology"/>
<comment type="similarity">
    <text evidence="12">Belongs to the SecD/SecF family. SecF subfamily.</text>
</comment>
<dbReference type="FunFam" id="1.20.1640.10:FF:000024">
    <property type="entry name" value="Multifunctional fusion protein"/>
    <property type="match status" value="1"/>
</dbReference>
<keyword evidence="7 12" id="KW-0811">Translocation</keyword>
<dbReference type="Pfam" id="PF07549">
    <property type="entry name" value="Sec_GG"/>
    <property type="match status" value="1"/>
</dbReference>
<dbReference type="InterPro" id="IPR048634">
    <property type="entry name" value="SecD_SecF_C"/>
</dbReference>
<dbReference type="NCBIfam" id="TIGR00916">
    <property type="entry name" value="2A0604s01"/>
    <property type="match status" value="1"/>
</dbReference>
<dbReference type="InterPro" id="IPR055344">
    <property type="entry name" value="SecD_SecF_C_bact"/>
</dbReference>
<dbReference type="SUPFAM" id="SSF82866">
    <property type="entry name" value="Multidrug efflux transporter AcrB transmembrane domain"/>
    <property type="match status" value="1"/>
</dbReference>
<feature type="transmembrane region" description="Helical" evidence="12">
    <location>
        <begin position="252"/>
        <end position="278"/>
    </location>
</feature>
<name>A0A4R7K5A9_9CLOT</name>
<keyword evidence="5 12" id="KW-0653">Protein transport</keyword>
<dbReference type="OrthoDB" id="9805019at2"/>
<comment type="subcellular location">
    <subcellularLocation>
        <location evidence="1 12">Cell membrane</location>
        <topology evidence="1 12">Multi-pass membrane protein</topology>
    </subcellularLocation>
</comment>
<evidence type="ECO:0000256" key="7">
    <source>
        <dbReference type="ARBA" id="ARBA00023010"/>
    </source>
</evidence>
<evidence type="ECO:0000256" key="4">
    <source>
        <dbReference type="ARBA" id="ARBA00022692"/>
    </source>
</evidence>
<dbReference type="InterPro" id="IPR022646">
    <property type="entry name" value="SecD/SecF_CS"/>
</dbReference>
<comment type="caution">
    <text evidence="14">The sequence shown here is derived from an EMBL/GenBank/DDBJ whole genome shotgun (WGS) entry which is preliminary data.</text>
</comment>
<comment type="subunit">
    <text evidence="12">Forms a complex with SecD. Part of the essential Sec protein translocation apparatus which comprises SecA, SecYEG and auxiliary proteins SecDF. Other proteins may also be involved.</text>
</comment>
<organism evidence="14 15">
    <name type="scientific">Fonticella tunisiensis</name>
    <dbReference type="NCBI Taxonomy" id="1096341"/>
    <lineage>
        <taxon>Bacteria</taxon>
        <taxon>Bacillati</taxon>
        <taxon>Bacillota</taxon>
        <taxon>Clostridia</taxon>
        <taxon>Eubacteriales</taxon>
        <taxon>Clostridiaceae</taxon>
        <taxon>Fonticella</taxon>
    </lineage>
</organism>
<evidence type="ECO:0000256" key="10">
    <source>
        <dbReference type="ARBA" id="ARBA00060856"/>
    </source>
</evidence>
<keyword evidence="4 12" id="KW-0812">Transmembrane</keyword>
<comment type="similarity">
    <text evidence="11">In the N-terminal section; belongs to the SecD/SecF family. SecD subfamily.</text>
</comment>
<dbReference type="InterPro" id="IPR005665">
    <property type="entry name" value="SecF_bac"/>
</dbReference>
<dbReference type="Proteomes" id="UP000295325">
    <property type="component" value="Unassembled WGS sequence"/>
</dbReference>
<sequence length="285" mass="31855">MLKIVERTRLWFAISLIIIFAGLISLVVQGLNYGVDFRGGTVVTVNIGKDFDSKEIRQIAEKYDPQSTVRKIEGNQVEIISGNLTDEQVPKLFNDLKAKYNLTDKDLLSTNRIGPSVGNELKRNALKSVAVATILMLIYIWIRFEIKSGVAAIIALLHDVLITISVYTLLQIPVNSSFIAAILTILGYSINDTIVIFDRIRENRRTHKYHDYTTLANASITQTMARSINTVMTTLFTITAIYILGVPSIKEFALPLIIGIISGAYSSIFIASPIWVLWKKGEKYV</sequence>
<evidence type="ECO:0000256" key="9">
    <source>
        <dbReference type="ARBA" id="ARBA00059018"/>
    </source>
</evidence>
<comment type="similarity">
    <text evidence="10">In the C-terminal section; belongs to the SecD/SecF family. SecF subfamily.</text>
</comment>
<evidence type="ECO:0000256" key="6">
    <source>
        <dbReference type="ARBA" id="ARBA00022989"/>
    </source>
</evidence>
<dbReference type="EMBL" id="SOAZ01000044">
    <property type="protein sequence ID" value="TDT45969.1"/>
    <property type="molecule type" value="Genomic_DNA"/>
</dbReference>
<dbReference type="InterPro" id="IPR022645">
    <property type="entry name" value="SecD/SecF_bac"/>
</dbReference>
<feature type="transmembrane region" description="Helical" evidence="12">
    <location>
        <begin position="12"/>
        <end position="31"/>
    </location>
</feature>
<keyword evidence="6 12" id="KW-1133">Transmembrane helix</keyword>
<dbReference type="GO" id="GO:0005886">
    <property type="term" value="C:plasma membrane"/>
    <property type="evidence" value="ECO:0007669"/>
    <property type="project" value="UniProtKB-SubCell"/>
</dbReference>
<feature type="domain" description="Protein export membrane protein SecD/SecF C-terminal" evidence="13">
    <location>
        <begin position="103"/>
        <end position="280"/>
    </location>
</feature>
<evidence type="ECO:0000256" key="11">
    <source>
        <dbReference type="ARBA" id="ARBA00061053"/>
    </source>
</evidence>
<keyword evidence="3 12" id="KW-1003">Cell membrane</keyword>
<dbReference type="Pfam" id="PF02355">
    <property type="entry name" value="SecD_SecF_C"/>
    <property type="match status" value="1"/>
</dbReference>
<evidence type="ECO:0000256" key="3">
    <source>
        <dbReference type="ARBA" id="ARBA00022475"/>
    </source>
</evidence>
<evidence type="ECO:0000256" key="5">
    <source>
        <dbReference type="ARBA" id="ARBA00022927"/>
    </source>
</evidence>
<feature type="transmembrane region" description="Helical" evidence="12">
    <location>
        <begin position="228"/>
        <end position="246"/>
    </location>
</feature>
<evidence type="ECO:0000256" key="2">
    <source>
        <dbReference type="ARBA" id="ARBA00022448"/>
    </source>
</evidence>
<dbReference type="PRINTS" id="PR01755">
    <property type="entry name" value="SECFTRNLCASE"/>
</dbReference>
<dbReference type="Gene3D" id="1.20.1640.10">
    <property type="entry name" value="Multidrug efflux transporter AcrB transmembrane domain"/>
    <property type="match status" value="1"/>
</dbReference>
<dbReference type="GO" id="GO:0043952">
    <property type="term" value="P:protein transport by the Sec complex"/>
    <property type="evidence" value="ECO:0007669"/>
    <property type="project" value="UniProtKB-UniRule"/>
</dbReference>
<dbReference type="GO" id="GO:0015450">
    <property type="term" value="F:protein-transporting ATPase activity"/>
    <property type="evidence" value="ECO:0007669"/>
    <property type="project" value="InterPro"/>
</dbReference>
<keyword evidence="2 12" id="KW-0813">Transport</keyword>
<keyword evidence="15" id="KW-1185">Reference proteome</keyword>
<feature type="transmembrane region" description="Helical" evidence="12">
    <location>
        <begin position="149"/>
        <end position="170"/>
    </location>
</feature>
<comment type="function">
    <text evidence="9 12">Part of the Sec protein translocase complex. Interacts with the SecYEG preprotein conducting channel. SecDF uses the proton motive force (PMF) to complete protein translocation after the ATP-dependent function of SecA.</text>
</comment>
<dbReference type="NCBIfam" id="TIGR00966">
    <property type="entry name" value="transloc_SecF"/>
    <property type="match status" value="1"/>
</dbReference>
<dbReference type="PANTHER" id="PTHR30081">
    <property type="entry name" value="PROTEIN-EXPORT MEMBRANE PROTEIN SEC"/>
    <property type="match status" value="1"/>
</dbReference>
<accession>A0A4R7K5A9</accession>
<feature type="transmembrane region" description="Helical" evidence="12">
    <location>
        <begin position="176"/>
        <end position="197"/>
    </location>
</feature>